<dbReference type="EMBL" id="JAZDUA010000457">
    <property type="protein sequence ID" value="KAK7792301.1"/>
    <property type="molecule type" value="Genomic_DNA"/>
</dbReference>
<name>A0AAN9VAD8_9ORTH</name>
<keyword evidence="2" id="KW-1185">Reference proteome</keyword>
<accession>A0AAN9VAD8</accession>
<gene>
    <name evidence="1" type="ORF">R5R35_004874</name>
</gene>
<dbReference type="Proteomes" id="UP001378592">
    <property type="component" value="Unassembled WGS sequence"/>
</dbReference>
<sequence length="123" mass="14249">MWMANIVLHKPGLRTLDETNWRNLNGTYWLIRGRLACVTQIELHTQNDSAMSHLERISHDDTPRVAKPFFTAAWVAELQQLRFHAQQQRLGVAETLRVRICVFLPWGHLAFVEIGTSLADVRF</sequence>
<dbReference type="AlphaFoldDB" id="A0AAN9VAD8"/>
<evidence type="ECO:0000313" key="2">
    <source>
        <dbReference type="Proteomes" id="UP001378592"/>
    </source>
</evidence>
<proteinExistence type="predicted"/>
<comment type="caution">
    <text evidence="1">The sequence shown here is derived from an EMBL/GenBank/DDBJ whole genome shotgun (WGS) entry which is preliminary data.</text>
</comment>
<reference evidence="1 2" key="1">
    <citation type="submission" date="2024-03" db="EMBL/GenBank/DDBJ databases">
        <title>The genome assembly and annotation of the cricket Gryllus longicercus Weissman &amp; Gray.</title>
        <authorList>
            <person name="Szrajer S."/>
            <person name="Gray D."/>
            <person name="Ylla G."/>
        </authorList>
    </citation>
    <scope>NUCLEOTIDE SEQUENCE [LARGE SCALE GENOMIC DNA]</scope>
    <source>
        <strain evidence="1">DAG 2021-001</strain>
        <tissue evidence="1">Whole body minus gut</tissue>
    </source>
</reference>
<evidence type="ECO:0000313" key="1">
    <source>
        <dbReference type="EMBL" id="KAK7792301.1"/>
    </source>
</evidence>
<protein>
    <submittedName>
        <fullName evidence="1">Uncharacterized protein</fullName>
    </submittedName>
</protein>
<organism evidence="1 2">
    <name type="scientific">Gryllus longicercus</name>
    <dbReference type="NCBI Taxonomy" id="2509291"/>
    <lineage>
        <taxon>Eukaryota</taxon>
        <taxon>Metazoa</taxon>
        <taxon>Ecdysozoa</taxon>
        <taxon>Arthropoda</taxon>
        <taxon>Hexapoda</taxon>
        <taxon>Insecta</taxon>
        <taxon>Pterygota</taxon>
        <taxon>Neoptera</taxon>
        <taxon>Polyneoptera</taxon>
        <taxon>Orthoptera</taxon>
        <taxon>Ensifera</taxon>
        <taxon>Gryllidea</taxon>
        <taxon>Grylloidea</taxon>
        <taxon>Gryllidae</taxon>
        <taxon>Gryllinae</taxon>
        <taxon>Gryllus</taxon>
    </lineage>
</organism>